<comment type="caution">
    <text evidence="1">The sequence shown here is derived from an EMBL/GenBank/DDBJ whole genome shotgun (WGS) entry which is preliminary data.</text>
</comment>
<dbReference type="AlphaFoldDB" id="A0A9W9JB72"/>
<sequence>MSTTEFFVSSHGCFSENGIRSAQPQFVPPISRSLEDTDMIHRQCDISGSSPVCWTAVYSADAGWIDQRAIGNRRAI</sequence>
<protein>
    <submittedName>
        <fullName evidence="1">Uncharacterized protein</fullName>
    </submittedName>
</protein>
<keyword evidence="2" id="KW-1185">Reference proteome</keyword>
<proteinExistence type="predicted"/>
<accession>A0A9W9JB72</accession>
<dbReference type="Proteomes" id="UP001150942">
    <property type="component" value="Unassembled WGS sequence"/>
</dbReference>
<reference evidence="1" key="2">
    <citation type="journal article" date="2023" name="IMA Fungus">
        <title>Comparative genomic study of the Penicillium genus elucidates a diverse pangenome and 15 lateral gene transfer events.</title>
        <authorList>
            <person name="Petersen C."/>
            <person name="Sorensen T."/>
            <person name="Nielsen M.R."/>
            <person name="Sondergaard T.E."/>
            <person name="Sorensen J.L."/>
            <person name="Fitzpatrick D.A."/>
            <person name="Frisvad J.C."/>
            <person name="Nielsen K.L."/>
        </authorList>
    </citation>
    <scope>NUCLEOTIDE SEQUENCE</scope>
    <source>
        <strain evidence="1">IBT 20477</strain>
    </source>
</reference>
<organism evidence="1 2">
    <name type="scientific">Penicillium cf. viridicatum</name>
    <dbReference type="NCBI Taxonomy" id="2972119"/>
    <lineage>
        <taxon>Eukaryota</taxon>
        <taxon>Fungi</taxon>
        <taxon>Dikarya</taxon>
        <taxon>Ascomycota</taxon>
        <taxon>Pezizomycotina</taxon>
        <taxon>Eurotiomycetes</taxon>
        <taxon>Eurotiomycetidae</taxon>
        <taxon>Eurotiales</taxon>
        <taxon>Aspergillaceae</taxon>
        <taxon>Penicillium</taxon>
    </lineage>
</organism>
<name>A0A9W9JB72_9EURO</name>
<reference evidence="1" key="1">
    <citation type="submission" date="2022-11" db="EMBL/GenBank/DDBJ databases">
        <authorList>
            <person name="Petersen C."/>
        </authorList>
    </citation>
    <scope>NUCLEOTIDE SEQUENCE</scope>
    <source>
        <strain evidence="1">IBT 20477</strain>
    </source>
</reference>
<gene>
    <name evidence="1" type="ORF">N7449_009675</name>
</gene>
<evidence type="ECO:0000313" key="1">
    <source>
        <dbReference type="EMBL" id="KAJ5193533.1"/>
    </source>
</evidence>
<evidence type="ECO:0000313" key="2">
    <source>
        <dbReference type="Proteomes" id="UP001150942"/>
    </source>
</evidence>
<dbReference type="EMBL" id="JAPQKQ010000006">
    <property type="protein sequence ID" value="KAJ5193533.1"/>
    <property type="molecule type" value="Genomic_DNA"/>
</dbReference>